<dbReference type="PROSITE" id="PS50011">
    <property type="entry name" value="PROTEIN_KINASE_DOM"/>
    <property type="match status" value="1"/>
</dbReference>
<dbReference type="FunCoup" id="A2FF57">
    <property type="interactions" value="203"/>
</dbReference>
<keyword evidence="4" id="KW-0808">Transferase</keyword>
<dbReference type="FunFam" id="3.30.200.20:FF:000097">
    <property type="entry name" value="Probable serine/threonine-protein kinase nek1"/>
    <property type="match status" value="1"/>
</dbReference>
<dbReference type="GO" id="GO:0005737">
    <property type="term" value="C:cytoplasm"/>
    <property type="evidence" value="ECO:0000318"/>
    <property type="project" value="GO_Central"/>
</dbReference>
<dbReference type="PROSITE" id="PS00107">
    <property type="entry name" value="PROTEIN_KINASE_ATP"/>
    <property type="match status" value="1"/>
</dbReference>
<feature type="region of interest" description="Disordered" evidence="12">
    <location>
        <begin position="275"/>
        <end position="347"/>
    </location>
</feature>
<dbReference type="Gene3D" id="1.10.510.10">
    <property type="entry name" value="Transferase(Phosphotransferase) domain 1"/>
    <property type="match status" value="1"/>
</dbReference>
<evidence type="ECO:0000256" key="5">
    <source>
        <dbReference type="ARBA" id="ARBA00022741"/>
    </source>
</evidence>
<feature type="domain" description="Protein kinase" evidence="13">
    <location>
        <begin position="4"/>
        <end position="257"/>
    </location>
</feature>
<feature type="binding site" evidence="10">
    <location>
        <position position="33"/>
    </location>
    <ligand>
        <name>ATP</name>
        <dbReference type="ChEBI" id="CHEBI:30616"/>
    </ligand>
</feature>
<dbReference type="CDD" id="cd08215">
    <property type="entry name" value="STKc_Nek"/>
    <property type="match status" value="1"/>
</dbReference>
<proteinExistence type="inferred from homology"/>
<feature type="compositionally biased region" description="Basic residues" evidence="12">
    <location>
        <begin position="283"/>
        <end position="297"/>
    </location>
</feature>
<keyword evidence="6 14" id="KW-0418">Kinase</keyword>
<dbReference type="InterPro" id="IPR000719">
    <property type="entry name" value="Prot_kinase_dom"/>
</dbReference>
<sequence length="444" mass="50533">MQKYVIIKELGSGSYGKVYLAKIKKSGEQVALKEIEMSLLDEQAKSKAFEEVQFLSSLQHPNIVAHRESFQDNGKFYIAMEYVDGGDLSDKISNRKTPFTEDEVLKIFIQICFALKYIHEKKVVHRDIKPQNVFLTHLGIVKLGDFGVARALEGTQDMCKTVIGTPYYLSPEVWSNQPYSTKTDIWSLGCILYELCTLNRPFNGRSPQQLFAAIIRGHYNKVSTKYSAAIRKLIDSMLNPDANARPTAADILQLPFIQAKSKKMVEENQDQLKNVNIIARKDKSPKRHQSPQRKKTVNLKPVPETPDNDPLPLPDEEPPRWAQRGPALQKSDPIIVEEEDQPEPNEWDDLKTFTEQLRDSISNSTTYVADASLPHDKQSAQAEIDSIMASLSSIQPMLISMLEDNIINEDQESCQEFIEIFAQSDPQTVEKMRRVVKIKKMFDL</sequence>
<dbReference type="Pfam" id="PF00069">
    <property type="entry name" value="Pkinase"/>
    <property type="match status" value="1"/>
</dbReference>
<dbReference type="SMR" id="A2FF57"/>
<dbReference type="EC" id="2.7.11.1" evidence="2"/>
<evidence type="ECO:0000256" key="7">
    <source>
        <dbReference type="ARBA" id="ARBA00022840"/>
    </source>
</evidence>
<evidence type="ECO:0000256" key="12">
    <source>
        <dbReference type="SAM" id="MobiDB-lite"/>
    </source>
</evidence>
<dbReference type="PANTHER" id="PTHR44899:SF3">
    <property type="entry name" value="SERINE_THREONINE-PROTEIN KINASE NEK1"/>
    <property type="match status" value="1"/>
</dbReference>
<name>A2FF57_TRIV3</name>
<evidence type="ECO:0000256" key="1">
    <source>
        <dbReference type="ARBA" id="ARBA00010886"/>
    </source>
</evidence>
<evidence type="ECO:0000256" key="2">
    <source>
        <dbReference type="ARBA" id="ARBA00012513"/>
    </source>
</evidence>
<feature type="compositionally biased region" description="Acidic residues" evidence="12">
    <location>
        <begin position="335"/>
        <end position="347"/>
    </location>
</feature>
<keyword evidence="15" id="KW-1185">Reference proteome</keyword>
<dbReference type="OrthoDB" id="248923at2759"/>
<evidence type="ECO:0000313" key="14">
    <source>
        <dbReference type="EMBL" id="EAX96470.1"/>
    </source>
</evidence>
<dbReference type="RefSeq" id="XP_001309400.1">
    <property type="nucleotide sequence ID" value="XM_001309399.1"/>
</dbReference>
<dbReference type="InterPro" id="IPR051131">
    <property type="entry name" value="NEK_Ser/Thr_kinase_NIMA"/>
</dbReference>
<evidence type="ECO:0000256" key="8">
    <source>
        <dbReference type="ARBA" id="ARBA00047899"/>
    </source>
</evidence>
<dbReference type="PROSITE" id="PS00108">
    <property type="entry name" value="PROTEIN_KINASE_ST"/>
    <property type="match status" value="1"/>
</dbReference>
<dbReference type="OMA" id="NEDQESC"/>
<accession>A2FF57</accession>
<dbReference type="Proteomes" id="UP000001542">
    <property type="component" value="Unassembled WGS sequence"/>
</dbReference>
<dbReference type="GO" id="GO:0005524">
    <property type="term" value="F:ATP binding"/>
    <property type="evidence" value="ECO:0007669"/>
    <property type="project" value="UniProtKB-UniRule"/>
</dbReference>
<dbReference type="SUPFAM" id="SSF56112">
    <property type="entry name" value="Protein kinase-like (PK-like)"/>
    <property type="match status" value="1"/>
</dbReference>
<reference evidence="14" key="1">
    <citation type="submission" date="2006-10" db="EMBL/GenBank/DDBJ databases">
        <authorList>
            <person name="Amadeo P."/>
            <person name="Zhao Q."/>
            <person name="Wortman J."/>
            <person name="Fraser-Liggett C."/>
            <person name="Carlton J."/>
        </authorList>
    </citation>
    <scope>NUCLEOTIDE SEQUENCE</scope>
    <source>
        <strain evidence="14">G3</strain>
    </source>
</reference>
<evidence type="ECO:0000256" key="6">
    <source>
        <dbReference type="ARBA" id="ARBA00022777"/>
    </source>
</evidence>
<dbReference type="SMART" id="SM00220">
    <property type="entry name" value="S_TKc"/>
    <property type="match status" value="1"/>
</dbReference>
<dbReference type="GO" id="GO:0004674">
    <property type="term" value="F:protein serine/threonine kinase activity"/>
    <property type="evidence" value="ECO:0000318"/>
    <property type="project" value="GO_Central"/>
</dbReference>
<dbReference type="AlphaFoldDB" id="A2FF57"/>
<comment type="catalytic activity">
    <reaction evidence="8">
        <text>L-threonyl-[protein] + ATP = O-phospho-L-threonyl-[protein] + ADP + H(+)</text>
        <dbReference type="Rhea" id="RHEA:46608"/>
        <dbReference type="Rhea" id="RHEA-COMP:11060"/>
        <dbReference type="Rhea" id="RHEA-COMP:11605"/>
        <dbReference type="ChEBI" id="CHEBI:15378"/>
        <dbReference type="ChEBI" id="CHEBI:30013"/>
        <dbReference type="ChEBI" id="CHEBI:30616"/>
        <dbReference type="ChEBI" id="CHEBI:61977"/>
        <dbReference type="ChEBI" id="CHEBI:456216"/>
        <dbReference type="EC" id="2.7.11.1"/>
    </reaction>
</comment>
<keyword evidence="7 10" id="KW-0067">ATP-binding</keyword>
<evidence type="ECO:0000256" key="3">
    <source>
        <dbReference type="ARBA" id="ARBA00022527"/>
    </source>
</evidence>
<dbReference type="EMBL" id="DS113757">
    <property type="protein sequence ID" value="EAX96470.1"/>
    <property type="molecule type" value="Genomic_DNA"/>
</dbReference>
<evidence type="ECO:0000256" key="4">
    <source>
        <dbReference type="ARBA" id="ARBA00022679"/>
    </source>
</evidence>
<evidence type="ECO:0000259" key="13">
    <source>
        <dbReference type="PROSITE" id="PS50011"/>
    </source>
</evidence>
<dbReference type="InParanoid" id="A2FF57"/>
<dbReference type="PANTHER" id="PTHR44899">
    <property type="entry name" value="CAMK FAMILY PROTEIN KINASE"/>
    <property type="match status" value="1"/>
</dbReference>
<evidence type="ECO:0000256" key="11">
    <source>
        <dbReference type="RuleBase" id="RU000304"/>
    </source>
</evidence>
<dbReference type="VEuPathDB" id="TrichDB:TVAG_024810"/>
<keyword evidence="3 11" id="KW-0723">Serine/threonine-protein kinase</keyword>
<organism evidence="14 15">
    <name type="scientific">Trichomonas vaginalis (strain ATCC PRA-98 / G3)</name>
    <dbReference type="NCBI Taxonomy" id="412133"/>
    <lineage>
        <taxon>Eukaryota</taxon>
        <taxon>Metamonada</taxon>
        <taxon>Parabasalia</taxon>
        <taxon>Trichomonadida</taxon>
        <taxon>Trichomonadidae</taxon>
        <taxon>Trichomonas</taxon>
    </lineage>
</organism>
<dbReference type="InterPro" id="IPR017441">
    <property type="entry name" value="Protein_kinase_ATP_BS"/>
</dbReference>
<comment type="catalytic activity">
    <reaction evidence="9">
        <text>L-seryl-[protein] + ATP = O-phospho-L-seryl-[protein] + ADP + H(+)</text>
        <dbReference type="Rhea" id="RHEA:17989"/>
        <dbReference type="Rhea" id="RHEA-COMP:9863"/>
        <dbReference type="Rhea" id="RHEA-COMP:11604"/>
        <dbReference type="ChEBI" id="CHEBI:15378"/>
        <dbReference type="ChEBI" id="CHEBI:29999"/>
        <dbReference type="ChEBI" id="CHEBI:30616"/>
        <dbReference type="ChEBI" id="CHEBI:83421"/>
        <dbReference type="ChEBI" id="CHEBI:456216"/>
        <dbReference type="EC" id="2.7.11.1"/>
    </reaction>
</comment>
<evidence type="ECO:0000256" key="9">
    <source>
        <dbReference type="ARBA" id="ARBA00048679"/>
    </source>
</evidence>
<dbReference type="VEuPathDB" id="TrichDB:TVAGG3_0613000"/>
<evidence type="ECO:0000256" key="10">
    <source>
        <dbReference type="PROSITE-ProRule" id="PRU10141"/>
    </source>
</evidence>
<dbReference type="InterPro" id="IPR008271">
    <property type="entry name" value="Ser/Thr_kinase_AS"/>
</dbReference>
<protein>
    <recommendedName>
        <fullName evidence="2">non-specific serine/threonine protein kinase</fullName>
        <ecNumber evidence="2">2.7.11.1</ecNumber>
    </recommendedName>
</protein>
<gene>
    <name evidence="14" type="ORF">TVAG_024810</name>
</gene>
<dbReference type="eggNOG" id="KOG0589">
    <property type="taxonomic scope" value="Eukaryota"/>
</dbReference>
<reference evidence="14" key="2">
    <citation type="journal article" date="2007" name="Science">
        <title>Draft genome sequence of the sexually transmitted pathogen Trichomonas vaginalis.</title>
        <authorList>
            <person name="Carlton J.M."/>
            <person name="Hirt R.P."/>
            <person name="Silva J.C."/>
            <person name="Delcher A.L."/>
            <person name="Schatz M."/>
            <person name="Zhao Q."/>
            <person name="Wortman J.R."/>
            <person name="Bidwell S.L."/>
            <person name="Alsmark U.C.M."/>
            <person name="Besteiro S."/>
            <person name="Sicheritz-Ponten T."/>
            <person name="Noel C.J."/>
            <person name="Dacks J.B."/>
            <person name="Foster P.G."/>
            <person name="Simillion C."/>
            <person name="Van de Peer Y."/>
            <person name="Miranda-Saavedra D."/>
            <person name="Barton G.J."/>
            <person name="Westrop G.D."/>
            <person name="Mueller S."/>
            <person name="Dessi D."/>
            <person name="Fiori P.L."/>
            <person name="Ren Q."/>
            <person name="Paulsen I."/>
            <person name="Zhang H."/>
            <person name="Bastida-Corcuera F.D."/>
            <person name="Simoes-Barbosa A."/>
            <person name="Brown M.T."/>
            <person name="Hayes R.D."/>
            <person name="Mukherjee M."/>
            <person name="Okumura C.Y."/>
            <person name="Schneider R."/>
            <person name="Smith A.J."/>
            <person name="Vanacova S."/>
            <person name="Villalvazo M."/>
            <person name="Haas B.J."/>
            <person name="Pertea M."/>
            <person name="Feldblyum T.V."/>
            <person name="Utterback T.R."/>
            <person name="Shu C.L."/>
            <person name="Osoegawa K."/>
            <person name="de Jong P.J."/>
            <person name="Hrdy I."/>
            <person name="Horvathova L."/>
            <person name="Zubacova Z."/>
            <person name="Dolezal P."/>
            <person name="Malik S.B."/>
            <person name="Logsdon J.M. Jr."/>
            <person name="Henze K."/>
            <person name="Gupta A."/>
            <person name="Wang C.C."/>
            <person name="Dunne R.L."/>
            <person name="Upcroft J.A."/>
            <person name="Upcroft P."/>
            <person name="White O."/>
            <person name="Salzberg S.L."/>
            <person name="Tang P."/>
            <person name="Chiu C.-H."/>
            <person name="Lee Y.-S."/>
            <person name="Embley T.M."/>
            <person name="Coombs G.H."/>
            <person name="Mottram J.C."/>
            <person name="Tachezy J."/>
            <person name="Fraser-Liggett C.M."/>
            <person name="Johnson P.J."/>
        </authorList>
    </citation>
    <scope>NUCLEOTIDE SEQUENCE [LARGE SCALE GENOMIC DNA]</scope>
    <source>
        <strain evidence="14">G3</strain>
    </source>
</reference>
<dbReference type="STRING" id="5722.A2FF57"/>
<evidence type="ECO:0000313" key="15">
    <source>
        <dbReference type="Proteomes" id="UP000001542"/>
    </source>
</evidence>
<dbReference type="Gene3D" id="3.30.200.20">
    <property type="entry name" value="Phosphorylase Kinase, domain 1"/>
    <property type="match status" value="1"/>
</dbReference>
<dbReference type="KEGG" id="tva:4754242"/>
<dbReference type="InterPro" id="IPR011009">
    <property type="entry name" value="Kinase-like_dom_sf"/>
</dbReference>
<keyword evidence="5 10" id="KW-0547">Nucleotide-binding</keyword>
<dbReference type="FunFam" id="1.10.510.10:FF:001540">
    <property type="entry name" value="CAMK family protein kinase"/>
    <property type="match status" value="1"/>
</dbReference>
<comment type="similarity">
    <text evidence="1">Belongs to the protein kinase superfamily. NEK Ser/Thr protein kinase family. NIMA subfamily.</text>
</comment>